<feature type="transmembrane region" description="Helical" evidence="1">
    <location>
        <begin position="36"/>
        <end position="58"/>
    </location>
</feature>
<dbReference type="EMBL" id="PFQK01000036">
    <property type="protein sequence ID" value="PJC81978.1"/>
    <property type="molecule type" value="Genomic_DNA"/>
</dbReference>
<name>A0A2M8GN72_9BACT</name>
<feature type="transmembrane region" description="Helical" evidence="1">
    <location>
        <begin position="7"/>
        <end position="30"/>
    </location>
</feature>
<keyword evidence="1" id="KW-1133">Transmembrane helix</keyword>
<organism evidence="2 3">
    <name type="scientific">Candidatus Roizmanbacteria bacterium CG_4_8_14_3_um_filter_36_10</name>
    <dbReference type="NCBI Taxonomy" id="1974834"/>
    <lineage>
        <taxon>Bacteria</taxon>
        <taxon>Candidatus Roizmaniibacteriota</taxon>
    </lineage>
</organism>
<sequence>MHRLDVYVNFFTNIAVAWFTAGVISSFFISNNRGSVLYFLIFGILGSYICLQIAVRLFEEKNARQY</sequence>
<accession>A0A2M8GN72</accession>
<dbReference type="AlphaFoldDB" id="A0A2M8GN72"/>
<keyword evidence="1" id="KW-0472">Membrane</keyword>
<protein>
    <submittedName>
        <fullName evidence="2">Uncharacterized protein</fullName>
    </submittedName>
</protein>
<comment type="caution">
    <text evidence="2">The sequence shown here is derived from an EMBL/GenBank/DDBJ whole genome shotgun (WGS) entry which is preliminary data.</text>
</comment>
<evidence type="ECO:0000313" key="2">
    <source>
        <dbReference type="EMBL" id="PJC81978.1"/>
    </source>
</evidence>
<dbReference type="Proteomes" id="UP000229370">
    <property type="component" value="Unassembled WGS sequence"/>
</dbReference>
<keyword evidence="1" id="KW-0812">Transmembrane</keyword>
<evidence type="ECO:0000313" key="3">
    <source>
        <dbReference type="Proteomes" id="UP000229370"/>
    </source>
</evidence>
<gene>
    <name evidence="2" type="ORF">CO007_01980</name>
</gene>
<proteinExistence type="predicted"/>
<evidence type="ECO:0000256" key="1">
    <source>
        <dbReference type="SAM" id="Phobius"/>
    </source>
</evidence>
<reference evidence="3" key="1">
    <citation type="submission" date="2017-09" db="EMBL/GenBank/DDBJ databases">
        <title>Depth-based differentiation of microbial function through sediment-hosted aquifers and enrichment of novel symbionts in the deep terrestrial subsurface.</title>
        <authorList>
            <person name="Probst A.J."/>
            <person name="Ladd B."/>
            <person name="Jarett J.K."/>
            <person name="Geller-Mcgrath D.E."/>
            <person name="Sieber C.M.K."/>
            <person name="Emerson J.B."/>
            <person name="Anantharaman K."/>
            <person name="Thomas B.C."/>
            <person name="Malmstrom R."/>
            <person name="Stieglmeier M."/>
            <person name="Klingl A."/>
            <person name="Woyke T."/>
            <person name="Ryan C.M."/>
            <person name="Banfield J.F."/>
        </authorList>
    </citation>
    <scope>NUCLEOTIDE SEQUENCE [LARGE SCALE GENOMIC DNA]</scope>
</reference>